<reference evidence="2 3" key="1">
    <citation type="journal article" date="2014" name="Agronomy (Basel)">
        <title>A Draft Genome Sequence for Ensete ventricosum, the Drought-Tolerant Tree Against Hunger.</title>
        <authorList>
            <person name="Harrison J."/>
            <person name="Moore K.A."/>
            <person name="Paszkiewicz K."/>
            <person name="Jones T."/>
            <person name="Grant M."/>
            <person name="Ambacheew D."/>
            <person name="Muzemil S."/>
            <person name="Studholme D.J."/>
        </authorList>
    </citation>
    <scope>NUCLEOTIDE SEQUENCE [LARGE SCALE GENOMIC DNA]</scope>
</reference>
<sequence>MRPASAQPPDEQRGMQGSKYGGSRNPTRVERLLRDRELRKINRAFQQDETGGNGGREAESSEHLPEDCGREVAREPDEEIVDGSLAPVITTGERSRRSGGRPMKQRLLVVANRLPVSAVRRGEDSWSLEISAGGLVSALLADLVG</sequence>
<evidence type="ECO:0000256" key="1">
    <source>
        <dbReference type="SAM" id="MobiDB-lite"/>
    </source>
</evidence>
<evidence type="ECO:0000313" key="2">
    <source>
        <dbReference type="EMBL" id="RRT64492.1"/>
    </source>
</evidence>
<dbReference type="AlphaFoldDB" id="A0A426ZKH1"/>
<dbReference type="Gene3D" id="3.40.50.2000">
    <property type="entry name" value="Glycogen Phosphorylase B"/>
    <property type="match status" value="1"/>
</dbReference>
<gene>
    <name evidence="2" type="ORF">B296_00006816</name>
</gene>
<protein>
    <submittedName>
        <fullName evidence="2">Uncharacterized protein</fullName>
    </submittedName>
</protein>
<feature type="region of interest" description="Disordered" evidence="1">
    <location>
        <begin position="1"/>
        <end position="78"/>
    </location>
</feature>
<organism evidence="2 3">
    <name type="scientific">Ensete ventricosum</name>
    <name type="common">Abyssinian banana</name>
    <name type="synonym">Musa ensete</name>
    <dbReference type="NCBI Taxonomy" id="4639"/>
    <lineage>
        <taxon>Eukaryota</taxon>
        <taxon>Viridiplantae</taxon>
        <taxon>Streptophyta</taxon>
        <taxon>Embryophyta</taxon>
        <taxon>Tracheophyta</taxon>
        <taxon>Spermatophyta</taxon>
        <taxon>Magnoliopsida</taxon>
        <taxon>Liliopsida</taxon>
        <taxon>Zingiberales</taxon>
        <taxon>Musaceae</taxon>
        <taxon>Ensete</taxon>
    </lineage>
</organism>
<proteinExistence type="predicted"/>
<dbReference type="EMBL" id="AMZH03006170">
    <property type="protein sequence ID" value="RRT64492.1"/>
    <property type="molecule type" value="Genomic_DNA"/>
</dbReference>
<comment type="caution">
    <text evidence="2">The sequence shown here is derived from an EMBL/GenBank/DDBJ whole genome shotgun (WGS) entry which is preliminary data.</text>
</comment>
<dbReference type="Proteomes" id="UP000287651">
    <property type="component" value="Unassembled WGS sequence"/>
</dbReference>
<evidence type="ECO:0000313" key="3">
    <source>
        <dbReference type="Proteomes" id="UP000287651"/>
    </source>
</evidence>
<feature type="compositionally biased region" description="Basic and acidic residues" evidence="1">
    <location>
        <begin position="27"/>
        <end position="40"/>
    </location>
</feature>
<feature type="compositionally biased region" description="Basic and acidic residues" evidence="1">
    <location>
        <begin position="56"/>
        <end position="75"/>
    </location>
</feature>
<accession>A0A426ZKH1</accession>
<name>A0A426ZKH1_ENSVE</name>